<evidence type="ECO:0000313" key="2">
    <source>
        <dbReference type="Proteomes" id="UP001497480"/>
    </source>
</evidence>
<keyword evidence="2" id="KW-1185">Reference proteome</keyword>
<protein>
    <submittedName>
        <fullName evidence="1">Uncharacterized protein</fullName>
    </submittedName>
</protein>
<dbReference type="AlphaFoldDB" id="A0AAV1X1L8"/>
<comment type="caution">
    <text evidence="1">The sequence shown here is derived from an EMBL/GenBank/DDBJ whole genome shotgun (WGS) entry which is preliminary data.</text>
</comment>
<dbReference type="Proteomes" id="UP001497480">
    <property type="component" value="Unassembled WGS sequence"/>
</dbReference>
<accession>A0AAV1X1L8</accession>
<evidence type="ECO:0000313" key="1">
    <source>
        <dbReference type="EMBL" id="CAL0315164.1"/>
    </source>
</evidence>
<sequence length="132" mass="14465">MGKRGRAREREGEGVSENVVVRPHVSQTTNVPHEGLGLLSQAVPIRERRVGGGVLAVKKVQTGVSGDGLLVEYDADPKDLEWLRACMIGKMVESVDPFLVAELLKAEVRRNLTCFFWDQRCGGGGHKWGRGV</sequence>
<dbReference type="EMBL" id="CAXHTB010000011">
    <property type="protein sequence ID" value="CAL0315164.1"/>
    <property type="molecule type" value="Genomic_DNA"/>
</dbReference>
<organism evidence="1 2">
    <name type="scientific">Lupinus luteus</name>
    <name type="common">European yellow lupine</name>
    <dbReference type="NCBI Taxonomy" id="3873"/>
    <lineage>
        <taxon>Eukaryota</taxon>
        <taxon>Viridiplantae</taxon>
        <taxon>Streptophyta</taxon>
        <taxon>Embryophyta</taxon>
        <taxon>Tracheophyta</taxon>
        <taxon>Spermatophyta</taxon>
        <taxon>Magnoliopsida</taxon>
        <taxon>eudicotyledons</taxon>
        <taxon>Gunneridae</taxon>
        <taxon>Pentapetalae</taxon>
        <taxon>rosids</taxon>
        <taxon>fabids</taxon>
        <taxon>Fabales</taxon>
        <taxon>Fabaceae</taxon>
        <taxon>Papilionoideae</taxon>
        <taxon>50 kb inversion clade</taxon>
        <taxon>genistoids sensu lato</taxon>
        <taxon>core genistoids</taxon>
        <taxon>Genisteae</taxon>
        <taxon>Lupinus</taxon>
    </lineage>
</organism>
<name>A0AAV1X1L8_LUPLU</name>
<gene>
    <name evidence="1" type="ORF">LLUT_LOCUS16224</name>
</gene>
<reference evidence="1 2" key="1">
    <citation type="submission" date="2024-03" db="EMBL/GenBank/DDBJ databases">
        <authorList>
            <person name="Martinez-Hernandez J."/>
        </authorList>
    </citation>
    <scope>NUCLEOTIDE SEQUENCE [LARGE SCALE GENOMIC DNA]</scope>
</reference>
<proteinExistence type="predicted"/>